<sequence>MTTPGDKLRKTSLITYISQQTSSVSRIIISFLHACNQVDTHSPMILSMHPFPTNVRTHNDVCTK</sequence>
<reference evidence="1" key="1">
    <citation type="journal article" date="2021" name="Environ. Microbiol.">
        <title>Gene family expansions and transcriptome signatures uncover fungal adaptations to wood decay.</title>
        <authorList>
            <person name="Hage H."/>
            <person name="Miyauchi S."/>
            <person name="Viragh M."/>
            <person name="Drula E."/>
            <person name="Min B."/>
            <person name="Chaduli D."/>
            <person name="Navarro D."/>
            <person name="Favel A."/>
            <person name="Norest M."/>
            <person name="Lesage-Meessen L."/>
            <person name="Balint B."/>
            <person name="Merenyi Z."/>
            <person name="de Eugenio L."/>
            <person name="Morin E."/>
            <person name="Martinez A.T."/>
            <person name="Baldrian P."/>
            <person name="Stursova M."/>
            <person name="Martinez M.J."/>
            <person name="Novotny C."/>
            <person name="Magnuson J.K."/>
            <person name="Spatafora J.W."/>
            <person name="Maurice S."/>
            <person name="Pangilinan J."/>
            <person name="Andreopoulos W."/>
            <person name="LaButti K."/>
            <person name="Hundley H."/>
            <person name="Na H."/>
            <person name="Kuo A."/>
            <person name="Barry K."/>
            <person name="Lipzen A."/>
            <person name="Henrissat B."/>
            <person name="Riley R."/>
            <person name="Ahrendt S."/>
            <person name="Nagy L.G."/>
            <person name="Grigoriev I.V."/>
            <person name="Martin F."/>
            <person name="Rosso M.N."/>
        </authorList>
    </citation>
    <scope>NUCLEOTIDE SEQUENCE</scope>
    <source>
        <strain evidence="1">CBS 384.51</strain>
    </source>
</reference>
<evidence type="ECO:0000313" key="1">
    <source>
        <dbReference type="EMBL" id="KAI0084272.1"/>
    </source>
</evidence>
<proteinExistence type="predicted"/>
<dbReference type="Proteomes" id="UP001055072">
    <property type="component" value="Unassembled WGS sequence"/>
</dbReference>
<name>A0ACB8TQJ9_9APHY</name>
<gene>
    <name evidence="1" type="ORF">BDY19DRAFT_973404</name>
</gene>
<organism evidence="1 2">
    <name type="scientific">Irpex rosettiformis</name>
    <dbReference type="NCBI Taxonomy" id="378272"/>
    <lineage>
        <taxon>Eukaryota</taxon>
        <taxon>Fungi</taxon>
        <taxon>Dikarya</taxon>
        <taxon>Basidiomycota</taxon>
        <taxon>Agaricomycotina</taxon>
        <taxon>Agaricomycetes</taxon>
        <taxon>Polyporales</taxon>
        <taxon>Irpicaceae</taxon>
        <taxon>Irpex</taxon>
    </lineage>
</organism>
<dbReference type="EMBL" id="MU274945">
    <property type="protein sequence ID" value="KAI0084272.1"/>
    <property type="molecule type" value="Genomic_DNA"/>
</dbReference>
<protein>
    <submittedName>
        <fullName evidence="1">Uncharacterized protein</fullName>
    </submittedName>
</protein>
<keyword evidence="2" id="KW-1185">Reference proteome</keyword>
<accession>A0ACB8TQJ9</accession>
<comment type="caution">
    <text evidence="1">The sequence shown here is derived from an EMBL/GenBank/DDBJ whole genome shotgun (WGS) entry which is preliminary data.</text>
</comment>
<evidence type="ECO:0000313" key="2">
    <source>
        <dbReference type="Proteomes" id="UP001055072"/>
    </source>
</evidence>